<evidence type="ECO:0000259" key="3">
    <source>
        <dbReference type="PROSITE" id="PS51186"/>
    </source>
</evidence>
<dbReference type="Pfam" id="PF00583">
    <property type="entry name" value="Acetyltransf_1"/>
    <property type="match status" value="1"/>
</dbReference>
<dbReference type="SUPFAM" id="SSF46785">
    <property type="entry name" value="Winged helix' DNA-binding domain"/>
    <property type="match status" value="1"/>
</dbReference>
<reference evidence="4 5" key="1">
    <citation type="submission" date="2019-04" db="EMBL/GenBank/DDBJ databases">
        <title>Isolation and culture of sulfate reducing bacteria from the cold seep of the South China Sea.</title>
        <authorList>
            <person name="Sun C."/>
            <person name="Liu R."/>
        </authorList>
    </citation>
    <scope>NUCLEOTIDE SEQUENCE [LARGE SCALE GENOMIC DNA]</scope>
    <source>
        <strain evidence="4 5">CS1</strain>
    </source>
</reference>
<proteinExistence type="predicted"/>
<evidence type="ECO:0000259" key="2">
    <source>
        <dbReference type="PROSITE" id="PS50995"/>
    </source>
</evidence>
<dbReference type="SUPFAM" id="SSF55729">
    <property type="entry name" value="Acyl-CoA N-acyltransferases (Nat)"/>
    <property type="match status" value="1"/>
</dbReference>
<dbReference type="PANTHER" id="PTHR13947">
    <property type="entry name" value="GNAT FAMILY N-ACETYLTRANSFERASE"/>
    <property type="match status" value="1"/>
</dbReference>
<dbReference type="EMBL" id="CP039543">
    <property type="protein sequence ID" value="QJT10788.1"/>
    <property type="molecule type" value="Genomic_DNA"/>
</dbReference>
<dbReference type="InterPro" id="IPR036390">
    <property type="entry name" value="WH_DNA-bd_sf"/>
</dbReference>
<dbReference type="InterPro" id="IPR016181">
    <property type="entry name" value="Acyl_CoA_acyltransferase"/>
</dbReference>
<organism evidence="4 5">
    <name type="scientific">Oceanidesulfovibrio marinus</name>
    <dbReference type="NCBI Taxonomy" id="370038"/>
    <lineage>
        <taxon>Bacteria</taxon>
        <taxon>Pseudomonadati</taxon>
        <taxon>Thermodesulfobacteriota</taxon>
        <taxon>Desulfovibrionia</taxon>
        <taxon>Desulfovibrionales</taxon>
        <taxon>Desulfovibrionaceae</taxon>
        <taxon>Oceanidesulfovibrio</taxon>
    </lineage>
</organism>
<dbReference type="CDD" id="cd04301">
    <property type="entry name" value="NAT_SF"/>
    <property type="match status" value="1"/>
</dbReference>
<dbReference type="Gene3D" id="1.10.10.10">
    <property type="entry name" value="Winged helix-like DNA-binding domain superfamily/Winged helix DNA-binding domain"/>
    <property type="match status" value="1"/>
</dbReference>
<dbReference type="SMART" id="SM00347">
    <property type="entry name" value="HTH_MARR"/>
    <property type="match status" value="1"/>
</dbReference>
<feature type="domain" description="N-acetyltransferase" evidence="3">
    <location>
        <begin position="162"/>
        <end position="316"/>
    </location>
</feature>
<dbReference type="Proteomes" id="UP000503251">
    <property type="component" value="Chromosome"/>
</dbReference>
<sequence length="343" mass="37860">MSVSNTHVSARTIETFRRFNRLYTRLLGLFNRKLLDGPLSLAEARALYEIVAAPGVSAADLSHVLGMDRGQLSRLLNRLIKDGLIERHGEPGGRKVLPLHPTAEGRALLAELEAAADKHAATLFGPMGARENERLRVTLQQLETMLAGAGPQSAARDQGSGVTIRESRPGDLGWIITRHAEYYHREHGFDAEFEKYVLLSLAEYVKKDPAGSRVWIAEHDGAPAGSVGIVQLEGNRAQMRWLLVEGHARGLGVGRLLVEQALTFCRERGYDRVLLWTLEMLHPARALYASFGFTIAETGECLMGGQEMVEECWTLDLRPEGDQPSENNDALVFLTGRGHGHID</sequence>
<evidence type="ECO:0000313" key="5">
    <source>
        <dbReference type="Proteomes" id="UP000503251"/>
    </source>
</evidence>
<name>A0ABX6NJE0_9BACT</name>
<accession>A0ABX6NJE0</accession>
<dbReference type="RefSeq" id="WP_171268153.1">
    <property type="nucleotide sequence ID" value="NZ_CP039543.1"/>
</dbReference>
<dbReference type="Pfam" id="PF12802">
    <property type="entry name" value="MarR_2"/>
    <property type="match status" value="1"/>
</dbReference>
<keyword evidence="5" id="KW-1185">Reference proteome</keyword>
<dbReference type="Gene3D" id="3.40.630.30">
    <property type="match status" value="1"/>
</dbReference>
<evidence type="ECO:0000313" key="4">
    <source>
        <dbReference type="EMBL" id="QJT10788.1"/>
    </source>
</evidence>
<dbReference type="PANTHER" id="PTHR13947:SF37">
    <property type="entry name" value="LD18367P"/>
    <property type="match status" value="1"/>
</dbReference>
<dbReference type="PROSITE" id="PS50995">
    <property type="entry name" value="HTH_MARR_2"/>
    <property type="match status" value="1"/>
</dbReference>
<evidence type="ECO:0000256" key="1">
    <source>
        <dbReference type="ARBA" id="ARBA00022679"/>
    </source>
</evidence>
<protein>
    <submittedName>
        <fullName evidence="4">MarR family transcriptional regulator</fullName>
    </submittedName>
</protein>
<dbReference type="PROSITE" id="PS51186">
    <property type="entry name" value="GNAT"/>
    <property type="match status" value="1"/>
</dbReference>
<keyword evidence="1" id="KW-0808">Transferase</keyword>
<dbReference type="InterPro" id="IPR036388">
    <property type="entry name" value="WH-like_DNA-bd_sf"/>
</dbReference>
<dbReference type="InterPro" id="IPR050769">
    <property type="entry name" value="NAT_camello-type"/>
</dbReference>
<dbReference type="PRINTS" id="PR00598">
    <property type="entry name" value="HTHMARR"/>
</dbReference>
<dbReference type="InterPro" id="IPR000182">
    <property type="entry name" value="GNAT_dom"/>
</dbReference>
<gene>
    <name evidence="4" type="ORF">E8L03_18515</name>
</gene>
<feature type="domain" description="HTH marR-type" evidence="2">
    <location>
        <begin position="12"/>
        <end position="144"/>
    </location>
</feature>
<dbReference type="InterPro" id="IPR000835">
    <property type="entry name" value="HTH_MarR-typ"/>
</dbReference>